<accession>A6KIS5</accession>
<dbReference type="EMBL" id="CH474053">
    <property type="protein sequence ID" value="EDL87194.1"/>
    <property type="molecule type" value="Genomic_DNA"/>
</dbReference>
<proteinExistence type="predicted"/>
<protein>
    <submittedName>
        <fullName evidence="1">RCG59203</fullName>
    </submittedName>
</protein>
<organism evidence="1 2">
    <name type="scientific">Rattus norvegicus</name>
    <name type="common">Rat</name>
    <dbReference type="NCBI Taxonomy" id="10116"/>
    <lineage>
        <taxon>Eukaryota</taxon>
        <taxon>Metazoa</taxon>
        <taxon>Chordata</taxon>
        <taxon>Craniata</taxon>
        <taxon>Vertebrata</taxon>
        <taxon>Euteleostomi</taxon>
        <taxon>Mammalia</taxon>
        <taxon>Eutheria</taxon>
        <taxon>Euarchontoglires</taxon>
        <taxon>Glires</taxon>
        <taxon>Rodentia</taxon>
        <taxon>Myomorpha</taxon>
        <taxon>Muroidea</taxon>
        <taxon>Muridae</taxon>
        <taxon>Murinae</taxon>
        <taxon>Rattus</taxon>
    </lineage>
</organism>
<sequence length="53" mass="6204">MDRSEGMTQEMAVRNQKVSCVLWDHRSDHLFLNLCAHCNLCSYLLICKSKLVY</sequence>
<gene>
    <name evidence="1" type="ORF">rCG_59203</name>
</gene>
<name>A6KIS5_RAT</name>
<reference evidence="1 2" key="1">
    <citation type="submission" date="2005-09" db="EMBL/GenBank/DDBJ databases">
        <authorList>
            <person name="Mural R.J."/>
            <person name="Li P.W."/>
            <person name="Adams M.D."/>
            <person name="Amanatides P.G."/>
            <person name="Baden-Tillson H."/>
            <person name="Barnstead M."/>
            <person name="Chin S.H."/>
            <person name="Dew I."/>
            <person name="Evans C.A."/>
            <person name="Ferriera S."/>
            <person name="Flanigan M."/>
            <person name="Fosler C."/>
            <person name="Glodek A."/>
            <person name="Gu Z."/>
            <person name="Holt R.A."/>
            <person name="Jennings D."/>
            <person name="Kraft C.L."/>
            <person name="Lu F."/>
            <person name="Nguyen T."/>
            <person name="Nusskern D.R."/>
            <person name="Pfannkoch C.M."/>
            <person name="Sitter C."/>
            <person name="Sutton G.G."/>
            <person name="Venter J.C."/>
            <person name="Wang Z."/>
            <person name="Woodage T."/>
            <person name="Zheng X.H."/>
            <person name="Zhong F."/>
        </authorList>
    </citation>
    <scope>NUCLEOTIDE SEQUENCE [LARGE SCALE GENOMIC DNA]</scope>
    <source>
        <strain>BN</strain>
        <strain evidence="2">Sprague-Dawley</strain>
    </source>
</reference>
<evidence type="ECO:0000313" key="2">
    <source>
        <dbReference type="Proteomes" id="UP000234681"/>
    </source>
</evidence>
<evidence type="ECO:0000313" key="1">
    <source>
        <dbReference type="EMBL" id="EDL87194.1"/>
    </source>
</evidence>
<dbReference type="AlphaFoldDB" id="A6KIS5"/>
<dbReference type="Proteomes" id="UP000234681">
    <property type="component" value="Chromosome 16"/>
</dbReference>